<feature type="non-terminal residue" evidence="2">
    <location>
        <position position="1"/>
    </location>
</feature>
<organism evidence="2 3">
    <name type="scientific">Operophtera brumata</name>
    <name type="common">Winter moth</name>
    <name type="synonym">Phalaena brumata</name>
    <dbReference type="NCBI Taxonomy" id="104452"/>
    <lineage>
        <taxon>Eukaryota</taxon>
        <taxon>Metazoa</taxon>
        <taxon>Ecdysozoa</taxon>
        <taxon>Arthropoda</taxon>
        <taxon>Hexapoda</taxon>
        <taxon>Insecta</taxon>
        <taxon>Pterygota</taxon>
        <taxon>Neoptera</taxon>
        <taxon>Endopterygota</taxon>
        <taxon>Lepidoptera</taxon>
        <taxon>Glossata</taxon>
        <taxon>Ditrysia</taxon>
        <taxon>Geometroidea</taxon>
        <taxon>Geometridae</taxon>
        <taxon>Larentiinae</taxon>
        <taxon>Operophtera</taxon>
    </lineage>
</organism>
<dbReference type="AlphaFoldDB" id="A0A0L7KX22"/>
<dbReference type="EMBL" id="JTDY01004907">
    <property type="protein sequence ID" value="KOB67604.1"/>
    <property type="molecule type" value="Genomic_DNA"/>
</dbReference>
<feature type="non-terminal residue" evidence="2">
    <location>
        <position position="235"/>
    </location>
</feature>
<comment type="caution">
    <text evidence="2">The sequence shown here is derived from an EMBL/GenBank/DDBJ whole genome shotgun (WGS) entry which is preliminary data.</text>
</comment>
<proteinExistence type="predicted"/>
<evidence type="ECO:0000313" key="2">
    <source>
        <dbReference type="EMBL" id="KOB67604.1"/>
    </source>
</evidence>
<keyword evidence="3" id="KW-1185">Reference proteome</keyword>
<accession>A0A0L7KX22</accession>
<evidence type="ECO:0000313" key="3">
    <source>
        <dbReference type="Proteomes" id="UP000037510"/>
    </source>
</evidence>
<dbReference type="Proteomes" id="UP000037510">
    <property type="component" value="Unassembled WGS sequence"/>
</dbReference>
<protein>
    <submittedName>
        <fullName evidence="2">Uncharacterized protein</fullName>
    </submittedName>
</protein>
<feature type="compositionally biased region" description="Polar residues" evidence="1">
    <location>
        <begin position="52"/>
        <end position="64"/>
    </location>
</feature>
<sequence length="235" mass="26632">TGYLPDSVYRELAWYGILQVQPLYRSTKHKVAAQWIWQNTLGRPFVVLENQPQSTQSEGTANHESISEDSAKWSRERRLAQDVLMENIRSGGNGITVRTVMSATNKTVYIIQSGKYYSCVGSEPDMDAFRVQANIHERKCTSGQPAVAVPLLVDPCMDAEMAPLEYSYNKEWIFCLGEGERDSTHTPNGEISFSDFLRDCAIDNNVVISYEYFGDEPRKDLVHNTTLCTSWDPCR</sequence>
<reference evidence="2 3" key="1">
    <citation type="journal article" date="2015" name="Genome Biol. Evol.">
        <title>The genome of winter moth (Operophtera brumata) provides a genomic perspective on sexual dimorphism and phenology.</title>
        <authorList>
            <person name="Derks M.F."/>
            <person name="Smit S."/>
            <person name="Salis L."/>
            <person name="Schijlen E."/>
            <person name="Bossers A."/>
            <person name="Mateman C."/>
            <person name="Pijl A.S."/>
            <person name="de Ridder D."/>
            <person name="Groenen M.A."/>
            <person name="Visser M.E."/>
            <person name="Megens H.J."/>
        </authorList>
    </citation>
    <scope>NUCLEOTIDE SEQUENCE [LARGE SCALE GENOMIC DNA]</scope>
    <source>
        <strain evidence="2">WM2013NL</strain>
        <tissue evidence="2">Head and thorax</tissue>
    </source>
</reference>
<feature type="region of interest" description="Disordered" evidence="1">
    <location>
        <begin position="52"/>
        <end position="73"/>
    </location>
</feature>
<gene>
    <name evidence="2" type="ORF">OBRU01_19539</name>
</gene>
<name>A0A0L7KX22_OPEBR</name>
<evidence type="ECO:0000256" key="1">
    <source>
        <dbReference type="SAM" id="MobiDB-lite"/>
    </source>
</evidence>